<proteinExistence type="predicted"/>
<dbReference type="RefSeq" id="WP_303483644.1">
    <property type="nucleotide sequence ID" value="NZ_JAUOPJ010000009.1"/>
</dbReference>
<feature type="transmembrane region" description="Helical" evidence="1">
    <location>
        <begin position="199"/>
        <end position="218"/>
    </location>
</feature>
<keyword evidence="1" id="KW-1133">Transmembrane helix</keyword>
<evidence type="ECO:0000256" key="1">
    <source>
        <dbReference type="SAM" id="Phobius"/>
    </source>
</evidence>
<evidence type="ECO:0000313" key="2">
    <source>
        <dbReference type="EMBL" id="MDO6457849.1"/>
    </source>
</evidence>
<feature type="transmembrane region" description="Helical" evidence="1">
    <location>
        <begin position="70"/>
        <end position="96"/>
    </location>
</feature>
<feature type="transmembrane region" description="Helical" evidence="1">
    <location>
        <begin position="347"/>
        <end position="368"/>
    </location>
</feature>
<dbReference type="AlphaFoldDB" id="A0AAW7XWY9"/>
<feature type="transmembrane region" description="Helical" evidence="1">
    <location>
        <begin position="302"/>
        <end position="322"/>
    </location>
</feature>
<accession>A0AAW7XWY9</accession>
<protein>
    <submittedName>
        <fullName evidence="2">DUF898 family protein</fullName>
    </submittedName>
</protein>
<name>A0AAW7XWY9_9RHOB</name>
<keyword evidence="1" id="KW-0812">Transmembrane</keyword>
<comment type="caution">
    <text evidence="2">The sequence shown here is derived from an EMBL/GenBank/DDBJ whole genome shotgun (WGS) entry which is preliminary data.</text>
</comment>
<dbReference type="Proteomes" id="UP001169823">
    <property type="component" value="Unassembled WGS sequence"/>
</dbReference>
<dbReference type="Pfam" id="PF05987">
    <property type="entry name" value="DUF898"/>
    <property type="match status" value="1"/>
</dbReference>
<dbReference type="InterPro" id="IPR010295">
    <property type="entry name" value="DUF898"/>
</dbReference>
<feature type="transmembrane region" description="Helical" evidence="1">
    <location>
        <begin position="20"/>
        <end position="37"/>
    </location>
</feature>
<gene>
    <name evidence="2" type="ORF">Q4494_12215</name>
</gene>
<organism evidence="2 3">
    <name type="scientific">Celeribacter halophilus</name>
    <dbReference type="NCBI Taxonomy" id="576117"/>
    <lineage>
        <taxon>Bacteria</taxon>
        <taxon>Pseudomonadati</taxon>
        <taxon>Pseudomonadota</taxon>
        <taxon>Alphaproteobacteria</taxon>
        <taxon>Rhodobacterales</taxon>
        <taxon>Roseobacteraceae</taxon>
        <taxon>Celeribacter</taxon>
    </lineage>
</organism>
<dbReference type="EMBL" id="JAUOPJ010000009">
    <property type="protein sequence ID" value="MDO6457849.1"/>
    <property type="molecule type" value="Genomic_DNA"/>
</dbReference>
<feature type="transmembrane region" description="Helical" evidence="1">
    <location>
        <begin position="239"/>
        <end position="257"/>
    </location>
</feature>
<sequence>MTQLLKTEFEGRVGSTLRLSLWTAMLSVVTLGFYRFWMKTRLRRHFWSAVRPDGTPLEYVGKGIEKFTGFLIALVVLAFLIGVLALVLVYASYAVFQGELEAYLVAALIAVPLIYFASYRAKRYVYARTRWRGIRFGLEPAAGKYTLHAMGHLLLTVLTLGFLWPRMTFKLEKFRTDRTFFGDQRLHQGGRWWGLAKSFLPTLVCIWLGLGLIGRVAFLEASPQAADSGFFSPSEQLQSLAFVPVLLLLGVFLYLRYRVVALRYLVNHKTAGGVGLISRLSFPRVLWINIAGYTLTNICTGIATFVVGAAASAVLVVIYPGLADLGVFASGAVTEGAGISEEGMPSAGVSLAFGLFLYMTTLLFFAVFRQTFVLFPTWRHYAQTLSLTGGEHLADIRQRDRDHAGQAEGMAEAFDLGAAI</sequence>
<reference evidence="2" key="1">
    <citation type="submission" date="2023-07" db="EMBL/GenBank/DDBJ databases">
        <title>Genome content predicts the carbon catabolic preferences of heterotrophic bacteria.</title>
        <authorList>
            <person name="Gralka M."/>
        </authorList>
    </citation>
    <scope>NUCLEOTIDE SEQUENCE</scope>
    <source>
        <strain evidence="2">I2M02</strain>
    </source>
</reference>
<feature type="transmembrane region" description="Helical" evidence="1">
    <location>
        <begin position="102"/>
        <end position="121"/>
    </location>
</feature>
<evidence type="ECO:0000313" key="3">
    <source>
        <dbReference type="Proteomes" id="UP001169823"/>
    </source>
</evidence>
<keyword evidence="1" id="KW-0472">Membrane</keyword>